<evidence type="ECO:0000313" key="2">
    <source>
        <dbReference type="EMBL" id="CAB4760509.1"/>
    </source>
</evidence>
<gene>
    <name evidence="2" type="ORF">UFOPK2754_02373</name>
</gene>
<accession>A0A6J6UPP9</accession>
<sequence>MLSPSTSISIEKAKRLRYKKNLENFSSPCMYPMEYKWISVPTPVTNRHIVIESGSTRNPTSTEKRPAGTQVKSTCENWRSSA</sequence>
<proteinExistence type="predicted"/>
<dbReference type="AlphaFoldDB" id="A0A6J6UPP9"/>
<name>A0A6J6UPP9_9ZZZZ</name>
<protein>
    <submittedName>
        <fullName evidence="2">Unannotated protein</fullName>
    </submittedName>
</protein>
<organism evidence="2">
    <name type="scientific">freshwater metagenome</name>
    <dbReference type="NCBI Taxonomy" id="449393"/>
    <lineage>
        <taxon>unclassified sequences</taxon>
        <taxon>metagenomes</taxon>
        <taxon>ecological metagenomes</taxon>
    </lineage>
</organism>
<feature type="region of interest" description="Disordered" evidence="1">
    <location>
        <begin position="51"/>
        <end position="82"/>
    </location>
</feature>
<feature type="compositionally biased region" description="Polar residues" evidence="1">
    <location>
        <begin position="70"/>
        <end position="82"/>
    </location>
</feature>
<dbReference type="EMBL" id="CAEZYR010000104">
    <property type="protein sequence ID" value="CAB4760509.1"/>
    <property type="molecule type" value="Genomic_DNA"/>
</dbReference>
<reference evidence="2" key="1">
    <citation type="submission" date="2020-05" db="EMBL/GenBank/DDBJ databases">
        <authorList>
            <person name="Chiriac C."/>
            <person name="Salcher M."/>
            <person name="Ghai R."/>
            <person name="Kavagutti S V."/>
        </authorList>
    </citation>
    <scope>NUCLEOTIDE SEQUENCE</scope>
</reference>
<evidence type="ECO:0000256" key="1">
    <source>
        <dbReference type="SAM" id="MobiDB-lite"/>
    </source>
</evidence>